<accession>A0A7W6ZW77</accession>
<organism evidence="1 2">
    <name type="scientific">Rhizobium leucaenae</name>
    <dbReference type="NCBI Taxonomy" id="29450"/>
    <lineage>
        <taxon>Bacteria</taxon>
        <taxon>Pseudomonadati</taxon>
        <taxon>Pseudomonadota</taxon>
        <taxon>Alphaproteobacteria</taxon>
        <taxon>Hyphomicrobiales</taxon>
        <taxon>Rhizobiaceae</taxon>
        <taxon>Rhizobium/Agrobacterium group</taxon>
        <taxon>Rhizobium</taxon>
    </lineage>
</organism>
<proteinExistence type="predicted"/>
<dbReference type="AlphaFoldDB" id="A0A7W6ZW77"/>
<dbReference type="Proteomes" id="UP000543836">
    <property type="component" value="Unassembled WGS sequence"/>
</dbReference>
<keyword evidence="2" id="KW-1185">Reference proteome</keyword>
<evidence type="ECO:0000313" key="2">
    <source>
        <dbReference type="Proteomes" id="UP000543836"/>
    </source>
</evidence>
<name>A0A7W6ZW77_9HYPH</name>
<evidence type="ECO:0008006" key="3">
    <source>
        <dbReference type="Google" id="ProtNLM"/>
    </source>
</evidence>
<reference evidence="1 2" key="1">
    <citation type="submission" date="2020-08" db="EMBL/GenBank/DDBJ databases">
        <title>Genomic Encyclopedia of Type Strains, Phase IV (KMG-V): Genome sequencing to study the core and pangenomes of soil and plant-associated prokaryotes.</title>
        <authorList>
            <person name="Whitman W."/>
        </authorList>
    </citation>
    <scope>NUCLEOTIDE SEQUENCE [LARGE SCALE GENOMIC DNA]</scope>
    <source>
        <strain evidence="1 2">SEMIA 492</strain>
    </source>
</reference>
<dbReference type="EMBL" id="JACIIG010000010">
    <property type="protein sequence ID" value="MBB4569889.1"/>
    <property type="molecule type" value="Genomic_DNA"/>
</dbReference>
<dbReference type="GO" id="GO:0006355">
    <property type="term" value="P:regulation of DNA-templated transcription"/>
    <property type="evidence" value="ECO:0007669"/>
    <property type="project" value="InterPro"/>
</dbReference>
<dbReference type="InterPro" id="IPR010985">
    <property type="entry name" value="Ribbon_hlx_hlx"/>
</dbReference>
<dbReference type="OrthoDB" id="598413at2"/>
<evidence type="ECO:0000313" key="1">
    <source>
        <dbReference type="EMBL" id="MBB4569889.1"/>
    </source>
</evidence>
<dbReference type="GeneID" id="32527350"/>
<gene>
    <name evidence="1" type="ORF">GGE60_004017</name>
</gene>
<comment type="caution">
    <text evidence="1">The sequence shown here is derived from an EMBL/GenBank/DDBJ whole genome shotgun (WGS) entry which is preliminary data.</text>
</comment>
<sequence>MNAVTIQIPDDMHESVKAIAAEKGVDVATLLIDVTESIIREHDAEMRFRKRAEFGAGHDDEALALLRRK</sequence>
<dbReference type="SUPFAM" id="SSF47598">
    <property type="entry name" value="Ribbon-helix-helix"/>
    <property type="match status" value="1"/>
</dbReference>
<protein>
    <recommendedName>
        <fullName evidence="3">Toxin-antitoxin system HicB family antitoxin</fullName>
    </recommendedName>
</protein>
<dbReference type="RefSeq" id="WP_081670344.1">
    <property type="nucleotide sequence ID" value="NZ_JACIIG010000010.1"/>
</dbReference>